<evidence type="ECO:0000256" key="8">
    <source>
        <dbReference type="ARBA" id="ARBA00023136"/>
    </source>
</evidence>
<dbReference type="InterPro" id="IPR008428">
    <property type="entry name" value="Chond_GalNAc"/>
</dbReference>
<comment type="caution">
    <text evidence="10">The sequence shown here is derived from an EMBL/GenBank/DDBJ whole genome shotgun (WGS) entry which is preliminary data.</text>
</comment>
<evidence type="ECO:0000256" key="6">
    <source>
        <dbReference type="ARBA" id="ARBA00022989"/>
    </source>
</evidence>
<dbReference type="GO" id="GO:0032580">
    <property type="term" value="C:Golgi cisterna membrane"/>
    <property type="evidence" value="ECO:0007669"/>
    <property type="project" value="UniProtKB-SubCell"/>
</dbReference>
<evidence type="ECO:0000313" key="11">
    <source>
        <dbReference type="Proteomes" id="UP000593567"/>
    </source>
</evidence>
<keyword evidence="11" id="KW-1185">Reference proteome</keyword>
<evidence type="ECO:0000256" key="3">
    <source>
        <dbReference type="ARBA" id="ARBA00022679"/>
    </source>
</evidence>
<dbReference type="GO" id="GO:0047238">
    <property type="term" value="F:glucuronosyl-N-acetylgalactosaminyl-proteoglycan 4-beta-N-acetylgalactosaminyltransferase activity"/>
    <property type="evidence" value="ECO:0007669"/>
    <property type="project" value="TreeGrafter"/>
</dbReference>
<feature type="transmembrane region" description="Helical" evidence="9">
    <location>
        <begin position="12"/>
        <end position="33"/>
    </location>
</feature>
<dbReference type="AlphaFoldDB" id="A0A7J7IWG5"/>
<dbReference type="InterPro" id="IPR051227">
    <property type="entry name" value="CS_glycosyltransferase"/>
</dbReference>
<comment type="subcellular location">
    <subcellularLocation>
        <location evidence="1 9">Golgi apparatus</location>
        <location evidence="1 9">Golgi stack membrane</location>
        <topology evidence="1 9">Single-pass type II membrane protein</topology>
    </subcellularLocation>
</comment>
<evidence type="ECO:0000256" key="7">
    <source>
        <dbReference type="ARBA" id="ARBA00023034"/>
    </source>
</evidence>
<dbReference type="EC" id="2.4.1.-" evidence="9"/>
<reference evidence="10" key="1">
    <citation type="submission" date="2020-06" db="EMBL/GenBank/DDBJ databases">
        <title>Draft genome of Bugula neritina, a colonial animal packing powerful symbionts and potential medicines.</title>
        <authorList>
            <person name="Rayko M."/>
        </authorList>
    </citation>
    <scope>NUCLEOTIDE SEQUENCE [LARGE SCALE GENOMIC DNA]</scope>
    <source>
        <strain evidence="10">Kwan_BN1</strain>
    </source>
</reference>
<evidence type="ECO:0000256" key="1">
    <source>
        <dbReference type="ARBA" id="ARBA00004447"/>
    </source>
</evidence>
<evidence type="ECO:0000313" key="10">
    <source>
        <dbReference type="EMBL" id="KAF6017897.1"/>
    </source>
</evidence>
<dbReference type="PANTHER" id="PTHR12369:SF13">
    <property type="entry name" value="HEXOSYLTRANSFERASE"/>
    <property type="match status" value="1"/>
</dbReference>
<dbReference type="Pfam" id="PF05679">
    <property type="entry name" value="CHGN"/>
    <property type="match status" value="1"/>
</dbReference>
<accession>A0A7J7IWG5</accession>
<sequence>MLRRMLSCTKVAVPLIFGILIGASLSLLLLPFLEEKECKKSLVKQSPSEISTTGSKANRHDHLSHGIDIQSFRDEKYQPNLIKSNQNEENMAKRPFRHRFASSEIDIMETLFIGYLSSAQQLSGRIDALNKTLVSPSSGFTASVKFFIEGSQSSHNKLNSHPSLVKLNLLQPNTLPLLTIKYMTTLRSKYKYFMLVPDSVYVIPSTLSEILQGRENRPYLGFVSSASSQCDLSSGIILSRTTLFQVAKKMEECEQLFKTHSNSLTALDECIKLATSTKCEPLEQHLQEYKAKSNELVPNGVHIISGITTKQQILNIRRSLAKAEIKDTVLKIMKLADSAKTAAADWPPAARTPFHTSNRFDVIRWTLVSDNTSYLEYDLVNSQPLQVSYIKQQREIIESVMSSINKLTDRYRLIKMKQCYYRADPTRGIDYFITLSLYDRISDLYETRLFEVATPLTQFKMRHVEVNPETTLLHIAVPVYEATTEDLESLLSNFFLSFNKDPHLHLHLTLIYSDEEHKQYRLGYKDVFGKVKEYVSNFRMRYKLSQVIQLRFLHGQNVTTTDITAQLANEVSSNSVIFTSTLSTRLFENITTRIRHNVHMGRQAYAPIAFWQYDSSLVSSTTAKDMDIARSTGHFDNQWFEHIAFFTGDFLRRWKEETNTKSLYKLLLGMKDFQILRSPDPDCIVRYKKAQCNREVFDIPKCLSQNMNNVGSASLLAVNLLQAGNMS</sequence>
<keyword evidence="3 9" id="KW-0808">Transferase</keyword>
<evidence type="ECO:0000256" key="5">
    <source>
        <dbReference type="ARBA" id="ARBA00022968"/>
    </source>
</evidence>
<name>A0A7J7IWG5_BUGNE</name>
<comment type="similarity">
    <text evidence="2 9">Belongs to the chondroitin N-acetylgalactosaminyltransferase family.</text>
</comment>
<dbReference type="Gene3D" id="3.90.550.50">
    <property type="match status" value="1"/>
</dbReference>
<evidence type="ECO:0000256" key="9">
    <source>
        <dbReference type="RuleBase" id="RU364016"/>
    </source>
</evidence>
<protein>
    <recommendedName>
        <fullName evidence="9">Hexosyltransferase</fullName>
        <ecNumber evidence="9">2.4.1.-</ecNumber>
    </recommendedName>
</protein>
<dbReference type="EMBL" id="VXIV02003351">
    <property type="protein sequence ID" value="KAF6017897.1"/>
    <property type="molecule type" value="Genomic_DNA"/>
</dbReference>
<proteinExistence type="inferred from homology"/>
<evidence type="ECO:0000256" key="4">
    <source>
        <dbReference type="ARBA" id="ARBA00022692"/>
    </source>
</evidence>
<dbReference type="Proteomes" id="UP000593567">
    <property type="component" value="Unassembled WGS sequence"/>
</dbReference>
<keyword evidence="7 9" id="KW-0333">Golgi apparatus</keyword>
<keyword evidence="8 9" id="KW-0472">Membrane</keyword>
<organism evidence="10 11">
    <name type="scientific">Bugula neritina</name>
    <name type="common">Brown bryozoan</name>
    <name type="synonym">Sertularia neritina</name>
    <dbReference type="NCBI Taxonomy" id="10212"/>
    <lineage>
        <taxon>Eukaryota</taxon>
        <taxon>Metazoa</taxon>
        <taxon>Spiralia</taxon>
        <taxon>Lophotrochozoa</taxon>
        <taxon>Bryozoa</taxon>
        <taxon>Gymnolaemata</taxon>
        <taxon>Cheilostomatida</taxon>
        <taxon>Flustrina</taxon>
        <taxon>Buguloidea</taxon>
        <taxon>Bugulidae</taxon>
        <taxon>Bugula</taxon>
    </lineage>
</organism>
<gene>
    <name evidence="10" type="ORF">EB796_023762</name>
</gene>
<keyword evidence="6 9" id="KW-1133">Transmembrane helix</keyword>
<evidence type="ECO:0000256" key="2">
    <source>
        <dbReference type="ARBA" id="ARBA00009239"/>
    </source>
</evidence>
<dbReference type="OrthoDB" id="9985088at2759"/>
<dbReference type="PANTHER" id="PTHR12369">
    <property type="entry name" value="CHONDROITIN SYNTHASE"/>
    <property type="match status" value="1"/>
</dbReference>
<keyword evidence="4 9" id="KW-0812">Transmembrane</keyword>
<keyword evidence="5 9" id="KW-0735">Signal-anchor</keyword>